<feature type="compositionally biased region" description="Basic residues" evidence="1">
    <location>
        <begin position="217"/>
        <end position="229"/>
    </location>
</feature>
<organism evidence="2 3">
    <name type="scientific">Knufia peltigerae</name>
    <dbReference type="NCBI Taxonomy" id="1002370"/>
    <lineage>
        <taxon>Eukaryota</taxon>
        <taxon>Fungi</taxon>
        <taxon>Dikarya</taxon>
        <taxon>Ascomycota</taxon>
        <taxon>Pezizomycotina</taxon>
        <taxon>Eurotiomycetes</taxon>
        <taxon>Chaetothyriomycetidae</taxon>
        <taxon>Chaetothyriales</taxon>
        <taxon>Trichomeriaceae</taxon>
        <taxon>Knufia</taxon>
    </lineage>
</organism>
<protein>
    <submittedName>
        <fullName evidence="2">Uncharacterized protein</fullName>
    </submittedName>
</protein>
<dbReference type="AlphaFoldDB" id="A0AA39CTS9"/>
<keyword evidence="3" id="KW-1185">Reference proteome</keyword>
<reference evidence="2" key="1">
    <citation type="submission" date="2022-10" db="EMBL/GenBank/DDBJ databases">
        <title>Culturing micro-colonial fungi from biological soil crusts in the Mojave desert and describing Neophaeococcomyces mojavensis, and introducing the new genera and species Taxawa tesnikishii.</title>
        <authorList>
            <person name="Kurbessoian T."/>
            <person name="Stajich J.E."/>
        </authorList>
    </citation>
    <scope>NUCLEOTIDE SEQUENCE</scope>
    <source>
        <strain evidence="2">TK_35</strain>
    </source>
</reference>
<dbReference type="Proteomes" id="UP001172681">
    <property type="component" value="Unassembled WGS sequence"/>
</dbReference>
<dbReference type="SUPFAM" id="SSF50249">
    <property type="entry name" value="Nucleic acid-binding proteins"/>
    <property type="match status" value="1"/>
</dbReference>
<gene>
    <name evidence="2" type="ORF">H2204_009368</name>
</gene>
<name>A0AA39CTS9_9EURO</name>
<comment type="caution">
    <text evidence="2">The sequence shown here is derived from an EMBL/GenBank/DDBJ whole genome shotgun (WGS) entry which is preliminary data.</text>
</comment>
<proteinExistence type="predicted"/>
<sequence>MMDHPAEASGTRLTPCLDRLFRTYVKPAGMILKIEHISWKIKRYDSRKVKEVSNLPHTSASLVTTTTTNSKAKYLHLVVSDDQLQVQAIFVPPSNTGKHLRLHKGDIVEIRKFQVRKAPRLNGQGHVIYLSVDECKRVGPDREIKAIGEAELEFEGGFLREDVDEANDDAMPIDSADARIYRKPSPVRLAEASLDLDLPGKRSLGSTLGLATDARYQPKRRHLHQRSKPPKYDTGSDDEVDSFDTLTVSQSQIENRREALRRISQHSLPHTPGPSSLYYYSEVVSGDDDDDDDLTEEPFLRPAKEYGSPSVYVDEDRKLKETYLVKDHQSTAVTEFRHGSASLPIHTLSSLLDSKSSLPRTCSVLAVVSWVSPSIIFKPNTPYPPKRHIKIHDPSISHRQAGITVAVFVDAKGFLPPIGTIGLLRGVVVHTFGEEIILNKYARHSSASDSTMGTCPDEPEDWFVTDQRTLDDLGFDVTPLQIWWNERVKRKEGSK</sequence>
<feature type="region of interest" description="Disordered" evidence="1">
    <location>
        <begin position="209"/>
        <end position="241"/>
    </location>
</feature>
<dbReference type="EMBL" id="JAPDRN010000073">
    <property type="protein sequence ID" value="KAJ9628251.1"/>
    <property type="molecule type" value="Genomic_DNA"/>
</dbReference>
<dbReference type="Gene3D" id="2.40.50.140">
    <property type="entry name" value="Nucleic acid-binding proteins"/>
    <property type="match status" value="1"/>
</dbReference>
<evidence type="ECO:0000313" key="3">
    <source>
        <dbReference type="Proteomes" id="UP001172681"/>
    </source>
</evidence>
<evidence type="ECO:0000313" key="2">
    <source>
        <dbReference type="EMBL" id="KAJ9628251.1"/>
    </source>
</evidence>
<evidence type="ECO:0000256" key="1">
    <source>
        <dbReference type="SAM" id="MobiDB-lite"/>
    </source>
</evidence>
<dbReference type="InterPro" id="IPR012340">
    <property type="entry name" value="NA-bd_OB-fold"/>
</dbReference>
<accession>A0AA39CTS9</accession>